<protein>
    <submittedName>
        <fullName evidence="1">Uncharacterized protein</fullName>
    </submittedName>
</protein>
<comment type="caution">
    <text evidence="1">The sequence shown here is derived from an EMBL/GenBank/DDBJ whole genome shotgun (WGS) entry which is preliminary data.</text>
</comment>
<gene>
    <name evidence="1" type="ORF">CDAR_208611</name>
</gene>
<proteinExistence type="predicted"/>
<dbReference type="EMBL" id="BPLQ01013495">
    <property type="protein sequence ID" value="GIY72503.1"/>
    <property type="molecule type" value="Genomic_DNA"/>
</dbReference>
<dbReference type="Proteomes" id="UP001054837">
    <property type="component" value="Unassembled WGS sequence"/>
</dbReference>
<dbReference type="AlphaFoldDB" id="A0AAV4VQU6"/>
<evidence type="ECO:0000313" key="1">
    <source>
        <dbReference type="EMBL" id="GIY72503.1"/>
    </source>
</evidence>
<accession>A0AAV4VQU6</accession>
<keyword evidence="2" id="KW-1185">Reference proteome</keyword>
<evidence type="ECO:0000313" key="2">
    <source>
        <dbReference type="Proteomes" id="UP001054837"/>
    </source>
</evidence>
<name>A0AAV4VQU6_9ARAC</name>
<reference evidence="1 2" key="1">
    <citation type="submission" date="2021-06" db="EMBL/GenBank/DDBJ databases">
        <title>Caerostris darwini draft genome.</title>
        <authorList>
            <person name="Kono N."/>
            <person name="Arakawa K."/>
        </authorList>
    </citation>
    <scope>NUCLEOTIDE SEQUENCE [LARGE SCALE GENOMIC DNA]</scope>
</reference>
<sequence length="116" mass="12980">MVDSPFSGKKNPWACHLVNSHNFGKKTSLVCRLGDSHSSEKKIPDYDIWCGFSLFWKEDPFSVLSGGLPLVWKEDSLSVPSGGFSLLESRFLTMSSGEISFGRTFKFTDLKCTFSQ</sequence>
<organism evidence="1 2">
    <name type="scientific">Caerostris darwini</name>
    <dbReference type="NCBI Taxonomy" id="1538125"/>
    <lineage>
        <taxon>Eukaryota</taxon>
        <taxon>Metazoa</taxon>
        <taxon>Ecdysozoa</taxon>
        <taxon>Arthropoda</taxon>
        <taxon>Chelicerata</taxon>
        <taxon>Arachnida</taxon>
        <taxon>Araneae</taxon>
        <taxon>Araneomorphae</taxon>
        <taxon>Entelegynae</taxon>
        <taxon>Araneoidea</taxon>
        <taxon>Araneidae</taxon>
        <taxon>Caerostris</taxon>
    </lineage>
</organism>